<dbReference type="PROSITE" id="PS50928">
    <property type="entry name" value="ABC_TM1"/>
    <property type="match status" value="1"/>
</dbReference>
<evidence type="ECO:0000256" key="5">
    <source>
        <dbReference type="ARBA" id="ARBA00022989"/>
    </source>
</evidence>
<evidence type="ECO:0000259" key="8">
    <source>
        <dbReference type="PROSITE" id="PS50928"/>
    </source>
</evidence>
<dbReference type="GO" id="GO:0055085">
    <property type="term" value="P:transmembrane transport"/>
    <property type="evidence" value="ECO:0007669"/>
    <property type="project" value="InterPro"/>
</dbReference>
<sequence>MSRAVAPAGEDTQRTGRSSGLRRRVWRERSAYLFIAPGVIVFSVFTLAALIFAFYLTFHRWSIIEPDRPFVGTQNYEDMIHDERFVQSVLNTVYFTGASVPLTMIIGLGLALLLNQPIRGRAIFRTAYYLPVVTPFVVSALLWKWLYNGEFGLFNYYLMRTRLIDEPLLWLSDRNLAMPAVVLMSVWSGVGFSMVVYLAGLQAIPAQLYESAKIDGAGMWRRIRHVTIPLLRPTTLFLLVIGIIGSLQVFTQIFVMTSGGPVNRTTTMVYYMYLWAFKYYDMGYASTLAFALFAMLLVFTALQLRLFRDGGTE</sequence>
<dbReference type="InterPro" id="IPR000515">
    <property type="entry name" value="MetI-like"/>
</dbReference>
<dbReference type="CDD" id="cd06261">
    <property type="entry name" value="TM_PBP2"/>
    <property type="match status" value="1"/>
</dbReference>
<keyword evidence="4 7" id="KW-0812">Transmembrane</keyword>
<keyword evidence="3" id="KW-1003">Cell membrane</keyword>
<evidence type="ECO:0000313" key="10">
    <source>
        <dbReference type="Proteomes" id="UP000248764"/>
    </source>
</evidence>
<dbReference type="EMBL" id="POTW01000037">
    <property type="protein sequence ID" value="PZF82501.1"/>
    <property type="molecule type" value="Genomic_DNA"/>
</dbReference>
<keyword evidence="2 7" id="KW-0813">Transport</keyword>
<proteinExistence type="inferred from homology"/>
<dbReference type="AlphaFoldDB" id="A0A2W2B500"/>
<dbReference type="GO" id="GO:0005886">
    <property type="term" value="C:plasma membrane"/>
    <property type="evidence" value="ECO:0007669"/>
    <property type="project" value="UniProtKB-SubCell"/>
</dbReference>
<gene>
    <name evidence="9" type="ORF">C1I92_16380</name>
</gene>
<evidence type="ECO:0000313" key="9">
    <source>
        <dbReference type="EMBL" id="PZF82501.1"/>
    </source>
</evidence>
<comment type="caution">
    <text evidence="9">The sequence shown here is derived from an EMBL/GenBank/DDBJ whole genome shotgun (WGS) entry which is preliminary data.</text>
</comment>
<dbReference type="SUPFAM" id="SSF161098">
    <property type="entry name" value="MetI-like"/>
    <property type="match status" value="1"/>
</dbReference>
<comment type="subcellular location">
    <subcellularLocation>
        <location evidence="1 7">Cell membrane</location>
        <topology evidence="1 7">Multi-pass membrane protein</topology>
    </subcellularLocation>
</comment>
<accession>A0A2W2B500</accession>
<feature type="transmembrane region" description="Helical" evidence="7">
    <location>
        <begin position="176"/>
        <end position="199"/>
    </location>
</feature>
<reference evidence="9 10" key="1">
    <citation type="submission" date="2018-01" db="EMBL/GenBank/DDBJ databases">
        <title>Draft genome sequence of Jiangella sp. GTF31.</title>
        <authorList>
            <person name="Sahin N."/>
            <person name="Ay H."/>
            <person name="Saygin H."/>
        </authorList>
    </citation>
    <scope>NUCLEOTIDE SEQUENCE [LARGE SCALE GENOMIC DNA]</scope>
    <source>
        <strain evidence="9 10">GTF31</strain>
    </source>
</reference>
<organism evidence="9 10">
    <name type="scientific">Jiangella anatolica</name>
    <dbReference type="NCBI Taxonomy" id="2670374"/>
    <lineage>
        <taxon>Bacteria</taxon>
        <taxon>Bacillati</taxon>
        <taxon>Actinomycetota</taxon>
        <taxon>Actinomycetes</taxon>
        <taxon>Jiangellales</taxon>
        <taxon>Jiangellaceae</taxon>
        <taxon>Jiangella</taxon>
    </lineage>
</organism>
<feature type="transmembrane region" description="Helical" evidence="7">
    <location>
        <begin position="31"/>
        <end position="56"/>
    </location>
</feature>
<evidence type="ECO:0000256" key="3">
    <source>
        <dbReference type="ARBA" id="ARBA00022475"/>
    </source>
</evidence>
<comment type="similarity">
    <text evidence="7">Belongs to the binding-protein-dependent transport system permease family.</text>
</comment>
<feature type="transmembrane region" description="Helical" evidence="7">
    <location>
        <begin position="230"/>
        <end position="255"/>
    </location>
</feature>
<feature type="transmembrane region" description="Helical" evidence="7">
    <location>
        <begin position="126"/>
        <end position="146"/>
    </location>
</feature>
<name>A0A2W2B500_9ACTN</name>
<dbReference type="PANTHER" id="PTHR30193:SF37">
    <property type="entry name" value="INNER MEMBRANE ABC TRANSPORTER PERMEASE PROTEIN YCJO"/>
    <property type="match status" value="1"/>
</dbReference>
<dbReference type="Proteomes" id="UP000248764">
    <property type="component" value="Unassembled WGS sequence"/>
</dbReference>
<protein>
    <submittedName>
        <fullName evidence="9">Sugar ABC transporter permease</fullName>
    </submittedName>
</protein>
<feature type="domain" description="ABC transmembrane type-1" evidence="8">
    <location>
        <begin position="89"/>
        <end position="303"/>
    </location>
</feature>
<dbReference type="InterPro" id="IPR035906">
    <property type="entry name" value="MetI-like_sf"/>
</dbReference>
<dbReference type="Pfam" id="PF00528">
    <property type="entry name" value="BPD_transp_1"/>
    <property type="match status" value="1"/>
</dbReference>
<evidence type="ECO:0000256" key="4">
    <source>
        <dbReference type="ARBA" id="ARBA00022692"/>
    </source>
</evidence>
<dbReference type="Gene3D" id="1.10.3720.10">
    <property type="entry name" value="MetI-like"/>
    <property type="match status" value="1"/>
</dbReference>
<keyword evidence="10" id="KW-1185">Reference proteome</keyword>
<dbReference type="InterPro" id="IPR051393">
    <property type="entry name" value="ABC_transporter_permease"/>
</dbReference>
<keyword evidence="5 7" id="KW-1133">Transmembrane helix</keyword>
<evidence type="ECO:0000256" key="6">
    <source>
        <dbReference type="ARBA" id="ARBA00023136"/>
    </source>
</evidence>
<feature type="transmembrane region" description="Helical" evidence="7">
    <location>
        <begin position="282"/>
        <end position="302"/>
    </location>
</feature>
<feature type="transmembrane region" description="Helical" evidence="7">
    <location>
        <begin position="93"/>
        <end position="114"/>
    </location>
</feature>
<dbReference type="PANTHER" id="PTHR30193">
    <property type="entry name" value="ABC TRANSPORTER PERMEASE PROTEIN"/>
    <property type="match status" value="1"/>
</dbReference>
<dbReference type="RefSeq" id="WP_111255721.1">
    <property type="nucleotide sequence ID" value="NZ_POTW01000037.1"/>
</dbReference>
<evidence type="ECO:0000256" key="7">
    <source>
        <dbReference type="RuleBase" id="RU363032"/>
    </source>
</evidence>
<evidence type="ECO:0000256" key="1">
    <source>
        <dbReference type="ARBA" id="ARBA00004651"/>
    </source>
</evidence>
<evidence type="ECO:0000256" key="2">
    <source>
        <dbReference type="ARBA" id="ARBA00022448"/>
    </source>
</evidence>
<keyword evidence="6 7" id="KW-0472">Membrane</keyword>